<accession>A0ACC3MMW6</accession>
<keyword evidence="2" id="KW-1185">Reference proteome</keyword>
<evidence type="ECO:0000313" key="1">
    <source>
        <dbReference type="EMBL" id="KAK3699345.1"/>
    </source>
</evidence>
<organism evidence="1 2">
    <name type="scientific">Vermiconidia calcicola</name>
    <dbReference type="NCBI Taxonomy" id="1690605"/>
    <lineage>
        <taxon>Eukaryota</taxon>
        <taxon>Fungi</taxon>
        <taxon>Dikarya</taxon>
        <taxon>Ascomycota</taxon>
        <taxon>Pezizomycotina</taxon>
        <taxon>Dothideomycetes</taxon>
        <taxon>Dothideomycetidae</taxon>
        <taxon>Mycosphaerellales</taxon>
        <taxon>Extremaceae</taxon>
        <taxon>Vermiconidia</taxon>
    </lineage>
</organism>
<evidence type="ECO:0000313" key="2">
    <source>
        <dbReference type="Proteomes" id="UP001281147"/>
    </source>
</evidence>
<gene>
    <name evidence="1" type="ORF">LTR37_016497</name>
</gene>
<comment type="caution">
    <text evidence="1">The sequence shown here is derived from an EMBL/GenBank/DDBJ whole genome shotgun (WGS) entry which is preliminary data.</text>
</comment>
<dbReference type="Proteomes" id="UP001281147">
    <property type="component" value="Unassembled WGS sequence"/>
</dbReference>
<proteinExistence type="predicted"/>
<reference evidence="1" key="1">
    <citation type="submission" date="2023-07" db="EMBL/GenBank/DDBJ databases">
        <title>Black Yeasts Isolated from many extreme environments.</title>
        <authorList>
            <person name="Coleine C."/>
            <person name="Stajich J.E."/>
            <person name="Selbmann L."/>
        </authorList>
    </citation>
    <scope>NUCLEOTIDE SEQUENCE</scope>
    <source>
        <strain evidence="1">CCFEE 5714</strain>
    </source>
</reference>
<protein>
    <submittedName>
        <fullName evidence="1">Uncharacterized protein</fullName>
    </submittedName>
</protein>
<dbReference type="EMBL" id="JAUTXU010000198">
    <property type="protein sequence ID" value="KAK3699345.1"/>
    <property type="molecule type" value="Genomic_DNA"/>
</dbReference>
<name>A0ACC3MMW6_9PEZI</name>
<sequence length="261" mass="29339">MSSSEVVIRRAKPADIPSINAIHKNYVQNTVVTFMTEPNSDEDAAGNYEQTKALGLPYIVATNQANETVLGYSYVSPFRGVKPGYRHTLELSLFCHLNHVRKGVGRQLLTRMINILKAPEDHREWFEGMRLNDSRPKQLMAVMSVDVEGPGNGLKLRDWYLQFGFEQRGHLKEVGWKMERWIDTIYLQLPLPKCNDILSENGSPDLQYSQSLLSATALSVRNGERQANAGASHVINRVKALALGLGKEYCHLNDLETSISL</sequence>